<evidence type="ECO:0000256" key="1">
    <source>
        <dbReference type="ARBA" id="ARBA00000885"/>
    </source>
</evidence>
<dbReference type="EC" id="2.3.2.26" evidence="3"/>
<dbReference type="Proteomes" id="UP000016932">
    <property type="component" value="Unassembled WGS sequence"/>
</dbReference>
<protein>
    <recommendedName>
        <fullName evidence="3">HECT-type E3 ubiquitin transferase</fullName>
        <ecNumber evidence="3">2.3.2.26</ecNumber>
    </recommendedName>
</protein>
<feature type="active site" description="Glycyl thioester intermediate" evidence="6">
    <location>
        <position position="160"/>
    </location>
</feature>
<comment type="pathway">
    <text evidence="2">Protein modification; protein ubiquitination.</text>
</comment>
<keyword evidence="5 6" id="KW-0833">Ubl conjugation pathway</keyword>
<accession>N1QCG6</accession>
<dbReference type="InterPro" id="IPR000569">
    <property type="entry name" value="HECT_dom"/>
</dbReference>
<dbReference type="eggNOG" id="KOG0940">
    <property type="taxonomic scope" value="Eukaryota"/>
</dbReference>
<evidence type="ECO:0000256" key="5">
    <source>
        <dbReference type="ARBA" id="ARBA00022786"/>
    </source>
</evidence>
<dbReference type="OrthoDB" id="5981550at2759"/>
<reference evidence="8 9" key="1">
    <citation type="journal article" date="2012" name="PLoS Pathog.">
        <title>Diverse lifestyles and strategies of plant pathogenesis encoded in the genomes of eighteen Dothideomycetes fungi.</title>
        <authorList>
            <person name="Ohm R.A."/>
            <person name="Feau N."/>
            <person name="Henrissat B."/>
            <person name="Schoch C.L."/>
            <person name="Horwitz B.A."/>
            <person name="Barry K.W."/>
            <person name="Condon B.J."/>
            <person name="Copeland A.C."/>
            <person name="Dhillon B."/>
            <person name="Glaser F."/>
            <person name="Hesse C.N."/>
            <person name="Kosti I."/>
            <person name="LaButti K."/>
            <person name="Lindquist E.A."/>
            <person name="Lucas S."/>
            <person name="Salamov A.A."/>
            <person name="Bradshaw R.E."/>
            <person name="Ciuffetti L."/>
            <person name="Hamelin R.C."/>
            <person name="Kema G.H.J."/>
            <person name="Lawrence C."/>
            <person name="Scott J.A."/>
            <person name="Spatafora J.W."/>
            <person name="Turgeon B.G."/>
            <person name="de Wit P.J.G.M."/>
            <person name="Zhong S."/>
            <person name="Goodwin S.B."/>
            <person name="Grigoriev I.V."/>
        </authorList>
    </citation>
    <scope>NUCLEOTIDE SEQUENCE [LARGE SCALE GENOMIC DNA]</scope>
    <source>
        <strain evidence="8 9">CIRAD86</strain>
    </source>
</reference>
<dbReference type="VEuPathDB" id="FungiDB:MYCFIDRAFT_26938"/>
<sequence length="193" mass="21725">MFSQAFPGWKVAKTSEDSIAVTPENKNEYVETYVDWLCYISVRPQFDAFLKGFHESQLFPEGALSILGPSLLKSYIEGTDTFDLNDLKAATRYDGYDAKSKYIQNFWRVVAAWPEEKQKQLLKFVTAAERIPITGVKNLVFIIKKANVENLENLPTSSTCFGTLMLPRYANADILREKLGLALKFGTEGFGTG</sequence>
<dbReference type="InterPro" id="IPR050409">
    <property type="entry name" value="E3_ubiq-protein_ligase"/>
</dbReference>
<dbReference type="Pfam" id="PF00632">
    <property type="entry name" value="HECT"/>
    <property type="match status" value="1"/>
</dbReference>
<comment type="catalytic activity">
    <reaction evidence="1">
        <text>S-ubiquitinyl-[E2 ubiquitin-conjugating enzyme]-L-cysteine + [acceptor protein]-L-lysine = [E2 ubiquitin-conjugating enzyme]-L-cysteine + N(6)-ubiquitinyl-[acceptor protein]-L-lysine.</text>
        <dbReference type="EC" id="2.3.2.26"/>
    </reaction>
</comment>
<dbReference type="AlphaFoldDB" id="N1QCG6"/>
<evidence type="ECO:0000256" key="2">
    <source>
        <dbReference type="ARBA" id="ARBA00004906"/>
    </source>
</evidence>
<dbReference type="SMART" id="SM00119">
    <property type="entry name" value="HECTc"/>
    <property type="match status" value="1"/>
</dbReference>
<dbReference type="SUPFAM" id="SSF56204">
    <property type="entry name" value="Hect, E3 ligase catalytic domain"/>
    <property type="match status" value="1"/>
</dbReference>
<dbReference type="GO" id="GO:0016567">
    <property type="term" value="P:protein ubiquitination"/>
    <property type="evidence" value="ECO:0007669"/>
    <property type="project" value="TreeGrafter"/>
</dbReference>
<evidence type="ECO:0000256" key="3">
    <source>
        <dbReference type="ARBA" id="ARBA00012485"/>
    </source>
</evidence>
<evidence type="ECO:0000313" key="8">
    <source>
        <dbReference type="EMBL" id="EME89277.1"/>
    </source>
</evidence>
<dbReference type="HOGENOM" id="CLU_002173_4_1_1"/>
<dbReference type="EMBL" id="KB446555">
    <property type="protein sequence ID" value="EME89277.1"/>
    <property type="molecule type" value="Genomic_DNA"/>
</dbReference>
<dbReference type="GO" id="GO:0006511">
    <property type="term" value="P:ubiquitin-dependent protein catabolic process"/>
    <property type="evidence" value="ECO:0007669"/>
    <property type="project" value="TreeGrafter"/>
</dbReference>
<dbReference type="STRING" id="383855.N1QCG6"/>
<dbReference type="GeneID" id="19338540"/>
<feature type="domain" description="HECT" evidence="7">
    <location>
        <begin position="17"/>
        <end position="193"/>
    </location>
</feature>
<organism evidence="8 9">
    <name type="scientific">Pseudocercospora fijiensis (strain CIRAD86)</name>
    <name type="common">Black leaf streak disease fungus</name>
    <name type="synonym">Mycosphaerella fijiensis</name>
    <dbReference type="NCBI Taxonomy" id="383855"/>
    <lineage>
        <taxon>Eukaryota</taxon>
        <taxon>Fungi</taxon>
        <taxon>Dikarya</taxon>
        <taxon>Ascomycota</taxon>
        <taxon>Pezizomycotina</taxon>
        <taxon>Dothideomycetes</taxon>
        <taxon>Dothideomycetidae</taxon>
        <taxon>Mycosphaerellales</taxon>
        <taxon>Mycosphaerellaceae</taxon>
        <taxon>Pseudocercospora</taxon>
    </lineage>
</organism>
<evidence type="ECO:0000256" key="4">
    <source>
        <dbReference type="ARBA" id="ARBA00022679"/>
    </source>
</evidence>
<proteinExistence type="predicted"/>
<dbReference type="GO" id="GO:0005737">
    <property type="term" value="C:cytoplasm"/>
    <property type="evidence" value="ECO:0007669"/>
    <property type="project" value="TreeGrafter"/>
</dbReference>
<dbReference type="PROSITE" id="PS50237">
    <property type="entry name" value="HECT"/>
    <property type="match status" value="1"/>
</dbReference>
<dbReference type="GO" id="GO:0061630">
    <property type="term" value="F:ubiquitin protein ligase activity"/>
    <property type="evidence" value="ECO:0007669"/>
    <property type="project" value="UniProtKB-EC"/>
</dbReference>
<dbReference type="KEGG" id="pfj:MYCFIDRAFT_26938"/>
<evidence type="ECO:0000256" key="6">
    <source>
        <dbReference type="PROSITE-ProRule" id="PRU00104"/>
    </source>
</evidence>
<dbReference type="PANTHER" id="PTHR11254">
    <property type="entry name" value="HECT DOMAIN UBIQUITIN-PROTEIN LIGASE"/>
    <property type="match status" value="1"/>
</dbReference>
<dbReference type="RefSeq" id="XP_007919791.1">
    <property type="nucleotide sequence ID" value="XM_007921600.1"/>
</dbReference>
<dbReference type="Gene3D" id="3.30.2410.10">
    <property type="entry name" value="Hect, E3 ligase catalytic domain"/>
    <property type="match status" value="1"/>
</dbReference>
<evidence type="ECO:0000313" key="9">
    <source>
        <dbReference type="Proteomes" id="UP000016932"/>
    </source>
</evidence>
<dbReference type="InterPro" id="IPR035983">
    <property type="entry name" value="Hect_E3_ubiquitin_ligase"/>
</dbReference>
<evidence type="ECO:0000259" key="7">
    <source>
        <dbReference type="PROSITE" id="PS50237"/>
    </source>
</evidence>
<name>N1QCG6_PSEFD</name>
<keyword evidence="4" id="KW-0808">Transferase</keyword>
<keyword evidence="9" id="KW-1185">Reference proteome</keyword>
<dbReference type="PANTHER" id="PTHR11254:SF444">
    <property type="entry name" value="HECT DOMAIN CONTAINING UBIQUITIN LIGASE"/>
    <property type="match status" value="1"/>
</dbReference>
<gene>
    <name evidence="8" type="ORF">MYCFIDRAFT_26938</name>
</gene>
<dbReference type="FunFam" id="3.30.2410.10:FF:000003">
    <property type="entry name" value="probable E3 ubiquitin-protein ligase HERC4 isoform X1"/>
    <property type="match status" value="1"/>
</dbReference>